<proteinExistence type="predicted"/>
<gene>
    <name evidence="1" type="primary">RvY_07066-1</name>
    <name evidence="1" type="synonym">RvY_07066.1</name>
    <name evidence="1" type="ORF">RvY_07066</name>
</gene>
<dbReference type="Proteomes" id="UP000186922">
    <property type="component" value="Unassembled WGS sequence"/>
</dbReference>
<organism evidence="1 2">
    <name type="scientific">Ramazzottius varieornatus</name>
    <name type="common">Water bear</name>
    <name type="synonym">Tardigrade</name>
    <dbReference type="NCBI Taxonomy" id="947166"/>
    <lineage>
        <taxon>Eukaryota</taxon>
        <taxon>Metazoa</taxon>
        <taxon>Ecdysozoa</taxon>
        <taxon>Tardigrada</taxon>
        <taxon>Eutardigrada</taxon>
        <taxon>Parachela</taxon>
        <taxon>Hypsibioidea</taxon>
        <taxon>Ramazzottiidae</taxon>
        <taxon>Ramazzottius</taxon>
    </lineage>
</organism>
<sequence length="88" mass="10631">MPGMWKWTWSHKKVQPERLQAVFQRKRQPDRIQEAGLEISFWELNRLELNSGLSRHYKRRWYRRCCCSEACASHAFHLIISLLHAGHE</sequence>
<dbReference type="EMBL" id="BDGG01000003">
    <property type="protein sequence ID" value="GAU95451.1"/>
    <property type="molecule type" value="Genomic_DNA"/>
</dbReference>
<protein>
    <submittedName>
        <fullName evidence="1">Uncharacterized protein</fullName>
    </submittedName>
</protein>
<dbReference type="AlphaFoldDB" id="A0A1D1V131"/>
<keyword evidence="2" id="KW-1185">Reference proteome</keyword>
<evidence type="ECO:0000313" key="1">
    <source>
        <dbReference type="EMBL" id="GAU95451.1"/>
    </source>
</evidence>
<name>A0A1D1V131_RAMVA</name>
<comment type="caution">
    <text evidence="1">The sequence shown here is derived from an EMBL/GenBank/DDBJ whole genome shotgun (WGS) entry which is preliminary data.</text>
</comment>
<accession>A0A1D1V131</accession>
<reference evidence="1 2" key="1">
    <citation type="journal article" date="2016" name="Nat. Commun.">
        <title>Extremotolerant tardigrade genome and improved radiotolerance of human cultured cells by tardigrade-unique protein.</title>
        <authorList>
            <person name="Hashimoto T."/>
            <person name="Horikawa D.D."/>
            <person name="Saito Y."/>
            <person name="Kuwahara H."/>
            <person name="Kozuka-Hata H."/>
            <person name="Shin-I T."/>
            <person name="Minakuchi Y."/>
            <person name="Ohishi K."/>
            <person name="Motoyama A."/>
            <person name="Aizu T."/>
            <person name="Enomoto A."/>
            <person name="Kondo K."/>
            <person name="Tanaka S."/>
            <person name="Hara Y."/>
            <person name="Koshikawa S."/>
            <person name="Sagara H."/>
            <person name="Miura T."/>
            <person name="Yokobori S."/>
            <person name="Miyagawa K."/>
            <person name="Suzuki Y."/>
            <person name="Kubo T."/>
            <person name="Oyama M."/>
            <person name="Kohara Y."/>
            <person name="Fujiyama A."/>
            <person name="Arakawa K."/>
            <person name="Katayama T."/>
            <person name="Toyoda A."/>
            <person name="Kunieda T."/>
        </authorList>
    </citation>
    <scope>NUCLEOTIDE SEQUENCE [LARGE SCALE GENOMIC DNA]</scope>
    <source>
        <strain evidence="1 2">YOKOZUNA-1</strain>
    </source>
</reference>
<evidence type="ECO:0000313" key="2">
    <source>
        <dbReference type="Proteomes" id="UP000186922"/>
    </source>
</evidence>